<protein>
    <submittedName>
        <fullName evidence="2">Uncharacterized protein</fullName>
    </submittedName>
</protein>
<dbReference type="AlphaFoldDB" id="A0A6I3SIH7"/>
<organism evidence="2 3">
    <name type="scientific">Heliobacterium mobile</name>
    <name type="common">Heliobacillus mobilis</name>
    <dbReference type="NCBI Taxonomy" id="28064"/>
    <lineage>
        <taxon>Bacteria</taxon>
        <taxon>Bacillati</taxon>
        <taxon>Bacillota</taxon>
        <taxon>Clostridia</taxon>
        <taxon>Eubacteriales</taxon>
        <taxon>Heliobacteriaceae</taxon>
        <taxon>Heliobacterium</taxon>
    </lineage>
</organism>
<reference evidence="2 3" key="1">
    <citation type="submission" date="2019-11" db="EMBL/GenBank/DDBJ databases">
        <title>Whole-genome sequence of a the green, strictly anaerobic photosynthetic bacterium Heliobacillus mobilis DSM 6151.</title>
        <authorList>
            <person name="Kyndt J.A."/>
            <person name="Meyer T.E."/>
        </authorList>
    </citation>
    <scope>NUCLEOTIDE SEQUENCE [LARGE SCALE GENOMIC DNA]</scope>
    <source>
        <strain evidence="2 3">DSM 6151</strain>
    </source>
</reference>
<sequence length="65" mass="7619">MSGFMLETILADREMQEEVSFLQRRVVELETRVGTLESQLEILARHMAQIMYEQCNNDQEDPTIT</sequence>
<evidence type="ECO:0000313" key="2">
    <source>
        <dbReference type="EMBL" id="MTV48606.1"/>
    </source>
</evidence>
<accession>A0A6I3SIH7</accession>
<gene>
    <name evidence="2" type="ORF">GJ688_06380</name>
</gene>
<name>A0A6I3SIH7_HELMO</name>
<proteinExistence type="predicted"/>
<evidence type="ECO:0000313" key="3">
    <source>
        <dbReference type="Proteomes" id="UP000430670"/>
    </source>
</evidence>
<dbReference type="RefSeq" id="WP_155475711.1">
    <property type="nucleotide sequence ID" value="NZ_WNKU01000005.1"/>
</dbReference>
<feature type="coiled-coil region" evidence="1">
    <location>
        <begin position="12"/>
        <end position="39"/>
    </location>
</feature>
<dbReference type="Proteomes" id="UP000430670">
    <property type="component" value="Unassembled WGS sequence"/>
</dbReference>
<evidence type="ECO:0000256" key="1">
    <source>
        <dbReference type="SAM" id="Coils"/>
    </source>
</evidence>
<comment type="caution">
    <text evidence="2">The sequence shown here is derived from an EMBL/GenBank/DDBJ whole genome shotgun (WGS) entry which is preliminary data.</text>
</comment>
<keyword evidence="1" id="KW-0175">Coiled coil</keyword>
<keyword evidence="3" id="KW-1185">Reference proteome</keyword>
<dbReference type="EMBL" id="WNKU01000005">
    <property type="protein sequence ID" value="MTV48606.1"/>
    <property type="molecule type" value="Genomic_DNA"/>
</dbReference>